<dbReference type="Gene3D" id="3.40.390.10">
    <property type="entry name" value="Collagenase (Catalytic Domain)"/>
    <property type="match status" value="1"/>
</dbReference>
<name>A0A2P1PUG8_9GAMM</name>
<dbReference type="Pfam" id="PF13582">
    <property type="entry name" value="Reprolysin_3"/>
    <property type="match status" value="1"/>
</dbReference>
<evidence type="ECO:0000313" key="2">
    <source>
        <dbReference type="EMBL" id="AVP98462.1"/>
    </source>
</evidence>
<keyword evidence="3" id="KW-1185">Reference proteome</keyword>
<keyword evidence="1" id="KW-0732">Signal</keyword>
<reference evidence="2 3" key="1">
    <citation type="submission" date="2018-03" db="EMBL/GenBank/DDBJ databases">
        <title>Ahniella affigens gen. nov., sp. nov., a gammaproteobacterium isolated from sandy soil near a stream.</title>
        <authorList>
            <person name="Ko Y."/>
            <person name="Kim J.-H."/>
        </authorList>
    </citation>
    <scope>NUCLEOTIDE SEQUENCE [LARGE SCALE GENOMIC DNA]</scope>
    <source>
        <strain evidence="2 3">D13</strain>
    </source>
</reference>
<evidence type="ECO:0000313" key="3">
    <source>
        <dbReference type="Proteomes" id="UP000241074"/>
    </source>
</evidence>
<gene>
    <name evidence="2" type="ORF">C7S18_15260</name>
</gene>
<dbReference type="GO" id="GO:0008237">
    <property type="term" value="F:metallopeptidase activity"/>
    <property type="evidence" value="ECO:0007669"/>
    <property type="project" value="InterPro"/>
</dbReference>
<dbReference type="SUPFAM" id="SSF55486">
    <property type="entry name" value="Metalloproteases ('zincins'), catalytic domain"/>
    <property type="match status" value="1"/>
</dbReference>
<reference evidence="2 3" key="2">
    <citation type="submission" date="2018-03" db="EMBL/GenBank/DDBJ databases">
        <authorList>
            <person name="Keele B.F."/>
        </authorList>
    </citation>
    <scope>NUCLEOTIDE SEQUENCE [LARGE SCALE GENOMIC DNA]</scope>
    <source>
        <strain evidence="2 3">D13</strain>
    </source>
</reference>
<accession>A0A2P1PUG8</accession>
<dbReference type="AlphaFoldDB" id="A0A2P1PUG8"/>
<dbReference type="InterPro" id="IPR013783">
    <property type="entry name" value="Ig-like_fold"/>
</dbReference>
<organism evidence="2 3">
    <name type="scientific">Ahniella affigens</name>
    <dbReference type="NCBI Taxonomy" id="2021234"/>
    <lineage>
        <taxon>Bacteria</taxon>
        <taxon>Pseudomonadati</taxon>
        <taxon>Pseudomonadota</taxon>
        <taxon>Gammaproteobacteria</taxon>
        <taxon>Lysobacterales</taxon>
        <taxon>Rhodanobacteraceae</taxon>
        <taxon>Ahniella</taxon>
    </lineage>
</organism>
<dbReference type="OrthoDB" id="7053703at2"/>
<sequence length="993" mass="105680">MRARSPALSMLLPAVLLLTGSAVQAAPLFRLEPSASEKSATHSVPRSVGVIRETPVRVDHQLVSHATTSFEFPLPDGRHFRAAQNYFRQYQSDWVVWAGDVRDVSQSADGSTIGTLMLSVYQGRVSGVAHIGDTDYSLLPEFGSNLGRLQTMGHGSAVANCPVADHVDALPSTAPQAPFLSTRKSLGECLPAGTLPTQHVIDVMSLYTRDFLISAPAEAQVQSFITTAIANANLIFARSRVPTEYRLVHMGPLPPSSLQLNLAPETQGNDDNKAISKALEWMNDQPAELTSLRNAYGADLVSLFIPSVIDTVNDRCGRANLPVLISGTEKIRRLSGVYEPFNGRAFTAQEVDCGQTDYTYAHEHGHNFGMSHTGSDANLIYSYGSGHVLNPGEKGSVATVMGCVLNGTNVPNGVCQRIANFSDPNVCHDGVPTGTETAKNAEVARLRSPGYAAMRATVTNATPNLTISAPTDGAVVGTGQSLTLVASATDPGAPDLTPFITWRSDREPIYAQGSPVTIALQVAGQHVLTATITDSGNKRVERSVRVVVQGGPPEIRLTQAGIDYLDGSTYVYPTLAVDALPYTRVFSICNTGSSGLTLANTQLVSGANFTQLGQPASLLAPGVCTSLSIQFQASQPGTFTGSLQIANNDSNENPYDVALSATAAPSNVQLVASYVPSLGGARTTYASSSTNAPSFDYYFDPNQGRFEERPGAPCHAGITNPNYLRVRLGGSVLNTGGISGCTFQASWDSVPYTCSVDLVNALNSGQEFIINTDDANQDLTTCAEHRDPQYHVRQNQVHWLQVNFDVGPRTYVRRVTFKRKTNVIRAVAVADTYVTEGAVSENNAAQSYVQVRGGSGTQRFGFMRFAGSSAGVGVSVRSAQLRLMAIGMPMTQLSVRAQVSNAPWVDGVLAFSNWNTITGGDTGSISSAANLAANRTVGFDVSGSVNTVYPSWAYVFRATTSDTRDLRWIGSAENGTSTAGALESRPVLHITTE</sequence>
<dbReference type="Gene3D" id="2.60.40.10">
    <property type="entry name" value="Immunoglobulins"/>
    <property type="match status" value="2"/>
</dbReference>
<evidence type="ECO:0008006" key="4">
    <source>
        <dbReference type="Google" id="ProtNLM"/>
    </source>
</evidence>
<evidence type="ECO:0000256" key="1">
    <source>
        <dbReference type="SAM" id="SignalP"/>
    </source>
</evidence>
<proteinExistence type="predicted"/>
<feature type="chain" id="PRO_5015199644" description="Peptidase M12B domain-containing protein" evidence="1">
    <location>
        <begin position="26"/>
        <end position="993"/>
    </location>
</feature>
<protein>
    <recommendedName>
        <fullName evidence="4">Peptidase M12B domain-containing protein</fullName>
    </recommendedName>
</protein>
<dbReference type="InterPro" id="IPR024079">
    <property type="entry name" value="MetalloPept_cat_dom_sf"/>
</dbReference>
<dbReference type="Proteomes" id="UP000241074">
    <property type="component" value="Chromosome"/>
</dbReference>
<feature type="signal peptide" evidence="1">
    <location>
        <begin position="1"/>
        <end position="25"/>
    </location>
</feature>
<dbReference type="EMBL" id="CP027860">
    <property type="protein sequence ID" value="AVP98462.1"/>
    <property type="molecule type" value="Genomic_DNA"/>
</dbReference>
<dbReference type="KEGG" id="xba:C7S18_15260"/>